<organism evidence="1 2">
    <name type="scientific">Proteus mirabilis</name>
    <dbReference type="NCBI Taxonomy" id="584"/>
    <lineage>
        <taxon>Bacteria</taxon>
        <taxon>Pseudomonadati</taxon>
        <taxon>Pseudomonadota</taxon>
        <taxon>Gammaproteobacteria</taxon>
        <taxon>Enterobacterales</taxon>
        <taxon>Morganellaceae</taxon>
        <taxon>Proteus</taxon>
    </lineage>
</organism>
<evidence type="ECO:0000313" key="1">
    <source>
        <dbReference type="EMBL" id="SPY97762.1"/>
    </source>
</evidence>
<sequence length="74" mass="8186">MRPNITITIPDPYVTVSEYCKRTGLSESSVRNMIADGRLPVREKHKNLKQGTVFINLAAITVEALSKSNISLQA</sequence>
<dbReference type="AlphaFoldDB" id="A0A2X2BNB3"/>
<proteinExistence type="predicted"/>
<dbReference type="EMBL" id="UAUE01000023">
    <property type="protein sequence ID" value="SPY97762.1"/>
    <property type="molecule type" value="Genomic_DNA"/>
</dbReference>
<evidence type="ECO:0000313" key="2">
    <source>
        <dbReference type="Proteomes" id="UP000251485"/>
    </source>
</evidence>
<dbReference type="RefSeq" id="WP_036907225.1">
    <property type="nucleotide sequence ID" value="NZ_CAXOLT010000022.1"/>
</dbReference>
<dbReference type="InterPro" id="IPR038147">
    <property type="entry name" value="Cox_sf"/>
</dbReference>
<dbReference type="Proteomes" id="UP000251485">
    <property type="component" value="Unassembled WGS sequence"/>
</dbReference>
<evidence type="ECO:0008006" key="3">
    <source>
        <dbReference type="Google" id="ProtNLM"/>
    </source>
</evidence>
<reference evidence="1 2" key="1">
    <citation type="submission" date="2018-06" db="EMBL/GenBank/DDBJ databases">
        <authorList>
            <consortium name="Pathogen Informatics"/>
            <person name="Doyle S."/>
        </authorList>
    </citation>
    <scope>NUCLEOTIDE SEQUENCE [LARGE SCALE GENOMIC DNA]</scope>
    <source>
        <strain evidence="1 2">NCTC10975</strain>
    </source>
</reference>
<dbReference type="Gene3D" id="6.10.200.10">
    <property type="entry name" value="Regulatory phage protein Cox"/>
    <property type="match status" value="1"/>
</dbReference>
<gene>
    <name evidence="1" type="ORF">NCTC10975_02870</name>
</gene>
<name>A0A2X2BNB3_PROMI</name>
<protein>
    <recommendedName>
        <fullName evidence="3">DNA-binding protein</fullName>
    </recommendedName>
</protein>
<accession>A0A2X2BNB3</accession>